<gene>
    <name evidence="1" type="ORF">FDY95_18120</name>
</gene>
<dbReference type="EMBL" id="VAJM01000009">
    <property type="protein sequence ID" value="TLM90623.1"/>
    <property type="molecule type" value="Genomic_DNA"/>
</dbReference>
<evidence type="ECO:0000313" key="2">
    <source>
        <dbReference type="Proteomes" id="UP000305517"/>
    </source>
</evidence>
<dbReference type="RefSeq" id="WP_138079907.1">
    <property type="nucleotide sequence ID" value="NZ_VAJM01000009.1"/>
</dbReference>
<keyword evidence="2" id="KW-1185">Reference proteome</keyword>
<reference evidence="1 2" key="1">
    <citation type="submission" date="2019-05" db="EMBL/GenBank/DDBJ databases">
        <title>Hymenobacter edaphi sp. nov., isolated from abandoned arsenic-contaminated farmland soil.</title>
        <authorList>
            <person name="Nie L."/>
        </authorList>
    </citation>
    <scope>NUCLEOTIDE SEQUENCE [LARGE SCALE GENOMIC DNA]</scope>
    <source>
        <strain evidence="1 2">1-3-3-8</strain>
    </source>
</reference>
<dbReference type="Proteomes" id="UP000305517">
    <property type="component" value="Unassembled WGS sequence"/>
</dbReference>
<dbReference type="AlphaFoldDB" id="A0A5R8WMK6"/>
<dbReference type="Pfam" id="PF13668">
    <property type="entry name" value="Ferritin_2"/>
    <property type="match status" value="1"/>
</dbReference>
<sequence>MNLFKIIAELEKVDPEVTDRLNSRRSALAALGDISKKITLASAPAIIGAAFNKTLAQSSGSPLNDVLNYALLLERLEAAFYTQALQATSAPALVASFTANTGLRTSIEKIRDHENAHVALLTAALGPNVAAAPSGFDFSAAFGTINNFLTTAQAFEDLGVRAYKGQAGNISRTAQVAANTSVTVTNAGQSSTVNIGGSNVLQVALQIHATEARHAAYIRYIRRQTAFGGVSQYGWITNAQSNGAPTAVYAASTTASLATDFPAESNLAQGGVADLTTGLTASPAYTAAEVSEAFDEPLDSTTVRGIAGPYIRP</sequence>
<accession>A0A5R8WMK6</accession>
<protein>
    <submittedName>
        <fullName evidence="1">Ferritin-like domain-containing protein</fullName>
    </submittedName>
</protein>
<name>A0A5R8WMK6_9BACT</name>
<comment type="caution">
    <text evidence="1">The sequence shown here is derived from an EMBL/GenBank/DDBJ whole genome shotgun (WGS) entry which is preliminary data.</text>
</comment>
<evidence type="ECO:0000313" key="1">
    <source>
        <dbReference type="EMBL" id="TLM90623.1"/>
    </source>
</evidence>
<proteinExistence type="predicted"/>
<organism evidence="1 2">
    <name type="scientific">Hymenobacter jeollabukensis</name>
    <dbReference type="NCBI Taxonomy" id="2025313"/>
    <lineage>
        <taxon>Bacteria</taxon>
        <taxon>Pseudomonadati</taxon>
        <taxon>Bacteroidota</taxon>
        <taxon>Cytophagia</taxon>
        <taxon>Cytophagales</taxon>
        <taxon>Hymenobacteraceae</taxon>
        <taxon>Hymenobacter</taxon>
    </lineage>
</organism>
<dbReference type="OrthoDB" id="954262at2"/>